<evidence type="ECO:0000313" key="8">
    <source>
        <dbReference type="Proteomes" id="UP000580861"/>
    </source>
</evidence>
<evidence type="ECO:0000256" key="1">
    <source>
        <dbReference type="ARBA" id="ARBA00001974"/>
    </source>
</evidence>
<dbReference type="InterPro" id="IPR009075">
    <property type="entry name" value="AcylCo_DH/oxidase_C"/>
</dbReference>
<evidence type="ECO:0000259" key="6">
    <source>
        <dbReference type="Pfam" id="PF00441"/>
    </source>
</evidence>
<dbReference type="GO" id="GO:0003995">
    <property type="term" value="F:acyl-CoA dehydrogenase activity"/>
    <property type="evidence" value="ECO:0007669"/>
    <property type="project" value="TreeGrafter"/>
</dbReference>
<dbReference type="InterPro" id="IPR009100">
    <property type="entry name" value="AcylCoA_DH/oxidase_NM_dom_sf"/>
</dbReference>
<dbReference type="AlphaFoldDB" id="A0A841B3G3"/>
<dbReference type="InterPro" id="IPR037069">
    <property type="entry name" value="AcylCoA_DH/ox_N_sf"/>
</dbReference>
<reference evidence="7 8" key="1">
    <citation type="submission" date="2020-08" db="EMBL/GenBank/DDBJ databases">
        <title>Sequencing the genomes of 1000 actinobacteria strains.</title>
        <authorList>
            <person name="Klenk H.-P."/>
        </authorList>
    </citation>
    <scope>NUCLEOTIDE SEQUENCE [LARGE SCALE GENOMIC DNA]</scope>
    <source>
        <strain evidence="7 8">DSM 45272</strain>
    </source>
</reference>
<dbReference type="PANTHER" id="PTHR43884:SF20">
    <property type="entry name" value="ACYL-COA DEHYDROGENASE FADE28"/>
    <property type="match status" value="1"/>
</dbReference>
<evidence type="ECO:0000256" key="3">
    <source>
        <dbReference type="ARBA" id="ARBA00022630"/>
    </source>
</evidence>
<name>A0A841B3G3_9PSEU</name>
<accession>A0A841B3G3</accession>
<comment type="similarity">
    <text evidence="2">Belongs to the acyl-CoA dehydrogenase family.</text>
</comment>
<dbReference type="SUPFAM" id="SSF47203">
    <property type="entry name" value="Acyl-CoA dehydrogenase C-terminal domain-like"/>
    <property type="match status" value="1"/>
</dbReference>
<dbReference type="GO" id="GO:0050660">
    <property type="term" value="F:flavin adenine dinucleotide binding"/>
    <property type="evidence" value="ECO:0007669"/>
    <property type="project" value="InterPro"/>
</dbReference>
<comment type="cofactor">
    <cofactor evidence="1">
        <name>FAD</name>
        <dbReference type="ChEBI" id="CHEBI:57692"/>
    </cofactor>
</comment>
<dbReference type="Gene3D" id="1.10.540.10">
    <property type="entry name" value="Acyl-CoA dehydrogenase/oxidase, N-terminal domain"/>
    <property type="match status" value="1"/>
</dbReference>
<sequence length="338" mass="35077">MDFALTEDQAGLKAAARTYLEDTYGLERIAALADDGAQDLAAWPELVRQGWLDPDLGLAEFVLLAEEGGRALHPVPWFATAASALPVYLAAGVDLPGPATLADGSTTCRATRRDGGWRLDGAVQAVLHADVATELVVAARTPAGVALFGVGPDAVSVSPRTGVDPLRATSDVALAGAEGRLLAGPPSAAPLLVAIRGRATTLLAGEAIGVADRALEIAVEHAKTRTQFDRPIGSFQAVSQQLADGYAEVELARSLAYRAAVVPQDGGPAAVEAVSCAAHAASRAAISVCETAIQVCGGMGVTWEFPLHRWFRRALWLEAELAKGPLEAIAHSLFGEHS</sequence>
<gene>
    <name evidence="7" type="ORF">HDA45_003121</name>
</gene>
<dbReference type="SUPFAM" id="SSF56645">
    <property type="entry name" value="Acyl-CoA dehydrogenase NM domain-like"/>
    <property type="match status" value="1"/>
</dbReference>
<keyword evidence="4" id="KW-0274">FAD</keyword>
<dbReference type="Gene3D" id="2.40.110.10">
    <property type="entry name" value="Butyryl-CoA Dehydrogenase, subunit A, domain 2"/>
    <property type="match status" value="1"/>
</dbReference>
<dbReference type="RefSeq" id="WP_184895918.1">
    <property type="nucleotide sequence ID" value="NZ_JACHMX010000001.1"/>
</dbReference>
<evidence type="ECO:0000256" key="5">
    <source>
        <dbReference type="ARBA" id="ARBA00023002"/>
    </source>
</evidence>
<dbReference type="Gene3D" id="1.20.140.10">
    <property type="entry name" value="Butyryl-CoA Dehydrogenase, subunit A, domain 3"/>
    <property type="match status" value="1"/>
</dbReference>
<organism evidence="7 8">
    <name type="scientific">Amycolatopsis umgeniensis</name>
    <dbReference type="NCBI Taxonomy" id="336628"/>
    <lineage>
        <taxon>Bacteria</taxon>
        <taxon>Bacillati</taxon>
        <taxon>Actinomycetota</taxon>
        <taxon>Actinomycetes</taxon>
        <taxon>Pseudonocardiales</taxon>
        <taxon>Pseudonocardiaceae</taxon>
        <taxon>Amycolatopsis</taxon>
    </lineage>
</organism>
<comment type="caution">
    <text evidence="7">The sequence shown here is derived from an EMBL/GenBank/DDBJ whole genome shotgun (WGS) entry which is preliminary data.</text>
</comment>
<dbReference type="Proteomes" id="UP000580861">
    <property type="component" value="Unassembled WGS sequence"/>
</dbReference>
<dbReference type="InterPro" id="IPR036250">
    <property type="entry name" value="AcylCo_DH-like_C"/>
</dbReference>
<dbReference type="EMBL" id="JACHMX010000001">
    <property type="protein sequence ID" value="MBB5853034.1"/>
    <property type="molecule type" value="Genomic_DNA"/>
</dbReference>
<evidence type="ECO:0000313" key="7">
    <source>
        <dbReference type="EMBL" id="MBB5853034.1"/>
    </source>
</evidence>
<dbReference type="CDD" id="cd00567">
    <property type="entry name" value="ACAD"/>
    <property type="match status" value="1"/>
</dbReference>
<proteinExistence type="inferred from homology"/>
<evidence type="ECO:0000256" key="4">
    <source>
        <dbReference type="ARBA" id="ARBA00022827"/>
    </source>
</evidence>
<dbReference type="Pfam" id="PF00441">
    <property type="entry name" value="Acyl-CoA_dh_1"/>
    <property type="match status" value="1"/>
</dbReference>
<keyword evidence="5" id="KW-0560">Oxidoreductase</keyword>
<evidence type="ECO:0000256" key="2">
    <source>
        <dbReference type="ARBA" id="ARBA00009347"/>
    </source>
</evidence>
<protein>
    <submittedName>
        <fullName evidence="7">Alkylation response protein AidB-like acyl-CoA dehydrogenase</fullName>
    </submittedName>
</protein>
<keyword evidence="3" id="KW-0285">Flavoprotein</keyword>
<dbReference type="InterPro" id="IPR046373">
    <property type="entry name" value="Acyl-CoA_Oxase/DH_mid-dom_sf"/>
</dbReference>
<keyword evidence="8" id="KW-1185">Reference proteome</keyword>
<dbReference type="PANTHER" id="PTHR43884">
    <property type="entry name" value="ACYL-COA DEHYDROGENASE"/>
    <property type="match status" value="1"/>
</dbReference>
<feature type="domain" description="Acyl-CoA dehydrogenase/oxidase C-terminal" evidence="6">
    <location>
        <begin position="202"/>
        <end position="317"/>
    </location>
</feature>